<organism evidence="4 5">
    <name type="scientific">Panagrolaimus davidi</name>
    <dbReference type="NCBI Taxonomy" id="227884"/>
    <lineage>
        <taxon>Eukaryota</taxon>
        <taxon>Metazoa</taxon>
        <taxon>Ecdysozoa</taxon>
        <taxon>Nematoda</taxon>
        <taxon>Chromadorea</taxon>
        <taxon>Rhabditida</taxon>
        <taxon>Tylenchina</taxon>
        <taxon>Panagrolaimomorpha</taxon>
        <taxon>Panagrolaimoidea</taxon>
        <taxon>Panagrolaimidae</taxon>
        <taxon>Panagrolaimus</taxon>
    </lineage>
</organism>
<protein>
    <submittedName>
        <fullName evidence="5">Maf-like protein</fullName>
    </submittedName>
</protein>
<dbReference type="PANTHER" id="PTHR43213:SF5">
    <property type="entry name" value="BIFUNCTIONAL DTTP_UTP PYROPHOSPHATASE_METHYLTRANSFERASE PROTEIN-RELATED"/>
    <property type="match status" value="1"/>
</dbReference>
<evidence type="ECO:0000256" key="1">
    <source>
        <dbReference type="ARBA" id="ARBA00001968"/>
    </source>
</evidence>
<keyword evidence="2" id="KW-0378">Hydrolase</keyword>
<dbReference type="Pfam" id="PF02545">
    <property type="entry name" value="Maf"/>
    <property type="match status" value="1"/>
</dbReference>
<evidence type="ECO:0000313" key="5">
    <source>
        <dbReference type="WBParaSite" id="PDA_v2.g11598.t1"/>
    </source>
</evidence>
<dbReference type="InterPro" id="IPR003697">
    <property type="entry name" value="Maf-like"/>
</dbReference>
<name>A0A914P2W1_9BILA</name>
<dbReference type="PANTHER" id="PTHR43213">
    <property type="entry name" value="BIFUNCTIONAL DTTP/UTP PYROPHOSPHATASE/METHYLTRANSFERASE PROTEIN-RELATED"/>
    <property type="match status" value="1"/>
</dbReference>
<feature type="compositionally biased region" description="Polar residues" evidence="3">
    <location>
        <begin position="228"/>
        <end position="275"/>
    </location>
</feature>
<dbReference type="Proteomes" id="UP000887578">
    <property type="component" value="Unplaced"/>
</dbReference>
<dbReference type="InterPro" id="IPR029001">
    <property type="entry name" value="ITPase-like_fam"/>
</dbReference>
<evidence type="ECO:0000256" key="2">
    <source>
        <dbReference type="ARBA" id="ARBA00022801"/>
    </source>
</evidence>
<dbReference type="WBParaSite" id="PDA_v2.g11598.t1">
    <property type="protein sequence ID" value="PDA_v2.g11598.t1"/>
    <property type="gene ID" value="PDA_v2.g11598"/>
</dbReference>
<dbReference type="GO" id="GO:0047429">
    <property type="term" value="F:nucleoside triphosphate diphosphatase activity"/>
    <property type="evidence" value="ECO:0007669"/>
    <property type="project" value="InterPro"/>
</dbReference>
<feature type="region of interest" description="Disordered" evidence="3">
    <location>
        <begin position="228"/>
        <end position="316"/>
    </location>
</feature>
<reference evidence="5" key="1">
    <citation type="submission" date="2022-11" db="UniProtKB">
        <authorList>
            <consortium name="WormBaseParasite"/>
        </authorList>
    </citation>
    <scope>IDENTIFICATION</scope>
</reference>
<keyword evidence="4" id="KW-1185">Reference proteome</keyword>
<accession>A0A914P2W1</accession>
<comment type="cofactor">
    <cofactor evidence="1">
        <name>a divalent metal cation</name>
        <dbReference type="ChEBI" id="CHEBI:60240"/>
    </cofactor>
</comment>
<dbReference type="HAMAP" id="MF_00528">
    <property type="entry name" value="Maf"/>
    <property type="match status" value="1"/>
</dbReference>
<sequence>MDVKWLLGEASEDPIIFVADNSEDRLVHFQRIGINPRLLLSNCEADKLYDSDLPPILVAKASAEAKAHDVKERLNREKETYDMIIGFHTVVAMDNKIIPKPLNRDEAFKILKQLNNGWHSIITGVSCLSSSQTCETFAVETKIKYGNIPDEVLDGYVETDEWMNQNATYDIYGKASAFIESTNGCFYNILGIPIFEVAKRIRHLMLDDGKSKPSLVSESALIQQNVEETISNENINGESIDPPSTETINNDNTTPTSSRSSLQRRFYENNNSFVATPTSSRSSRRRFTTPLPSQHQTRRKQNQASHVKESPASSVIRKDEYSSTFYRATGRPGLSDLRRAGIEVPEKQIDPVHSYKYTNQDDWG</sequence>
<evidence type="ECO:0000256" key="3">
    <source>
        <dbReference type="SAM" id="MobiDB-lite"/>
    </source>
</evidence>
<dbReference type="AlphaFoldDB" id="A0A914P2W1"/>
<dbReference type="Gene3D" id="3.90.950.10">
    <property type="match status" value="1"/>
</dbReference>
<proteinExistence type="inferred from homology"/>
<dbReference type="SUPFAM" id="SSF52972">
    <property type="entry name" value="ITPase-like"/>
    <property type="match status" value="1"/>
</dbReference>
<evidence type="ECO:0000313" key="4">
    <source>
        <dbReference type="Proteomes" id="UP000887578"/>
    </source>
</evidence>